<dbReference type="Proteomes" id="UP000295293">
    <property type="component" value="Unassembled WGS sequence"/>
</dbReference>
<evidence type="ECO:0000313" key="2">
    <source>
        <dbReference type="Proteomes" id="UP000295293"/>
    </source>
</evidence>
<comment type="caution">
    <text evidence="1">The sequence shown here is derived from an EMBL/GenBank/DDBJ whole genome shotgun (WGS) entry which is preliminary data.</text>
</comment>
<reference evidence="1 2" key="1">
    <citation type="submission" date="2019-03" db="EMBL/GenBank/DDBJ databases">
        <title>Genomic Encyclopedia of Type Strains, Phase IV (KMG-IV): sequencing the most valuable type-strain genomes for metagenomic binning, comparative biology and taxonomic classification.</title>
        <authorList>
            <person name="Goeker M."/>
        </authorList>
    </citation>
    <scope>NUCLEOTIDE SEQUENCE [LARGE SCALE GENOMIC DNA]</scope>
    <source>
        <strain evidence="1 2">DSM 21667</strain>
    </source>
</reference>
<dbReference type="RefSeq" id="WP_133817678.1">
    <property type="nucleotide sequence ID" value="NZ_SNZH01000003.1"/>
</dbReference>
<accession>A0A4R6Z4R6</accession>
<organism evidence="1 2">
    <name type="scientific">Tahibacter aquaticus</name>
    <dbReference type="NCBI Taxonomy" id="520092"/>
    <lineage>
        <taxon>Bacteria</taxon>
        <taxon>Pseudomonadati</taxon>
        <taxon>Pseudomonadota</taxon>
        <taxon>Gammaproteobacteria</taxon>
        <taxon>Lysobacterales</taxon>
        <taxon>Rhodanobacteraceae</taxon>
        <taxon>Tahibacter</taxon>
    </lineage>
</organism>
<dbReference type="AlphaFoldDB" id="A0A4R6Z4R6"/>
<protein>
    <submittedName>
        <fullName evidence="1">Uncharacterized protein</fullName>
    </submittedName>
</protein>
<evidence type="ECO:0000313" key="1">
    <source>
        <dbReference type="EMBL" id="TDR46539.1"/>
    </source>
</evidence>
<keyword evidence="2" id="KW-1185">Reference proteome</keyword>
<proteinExistence type="predicted"/>
<name>A0A4R6Z4R6_9GAMM</name>
<sequence length="381" mass="41317">MLTAPGPFVVCLDTAHWVGLIAALRSAKTRAGTQVRLAAFEAVGGSLALTFHHIVELAQHENRDEVEARFRALGYIAPMCALSGITSDGPGSVLDLIAQELLAALESPDAEAEAIAAAVWPGAVEPASGADFSDWLLPQLDILHWHAAKGTARSRNVSLLSQAAALDRSKEKLMPNARALPTAEVKANLFALGKRLAAEVVQRRDPRASESEAVDGAAQFIRELMGDVEGIADHGNVWEALLARANVSAQEAAGMRYISEVADLGHFRKQLEIPARHLGLTNDELRRVRPEQFPTWLIHLAYTKHRQVAARTQGSDLGDMHLLCHAPYMDALFVDKRTHENVRRIRQKDPRTAVFLQSVQRAGSWDAALDLARTAAASVSG</sequence>
<dbReference type="EMBL" id="SNZH01000003">
    <property type="protein sequence ID" value="TDR46539.1"/>
    <property type="molecule type" value="Genomic_DNA"/>
</dbReference>
<gene>
    <name evidence="1" type="ORF">DFR29_10371</name>
</gene>